<gene>
    <name evidence="3" type="ORF">ECRASSUSDP1_LOCUS25533</name>
</gene>
<evidence type="ECO:0000313" key="4">
    <source>
        <dbReference type="Proteomes" id="UP001295684"/>
    </source>
</evidence>
<evidence type="ECO:0000313" key="3">
    <source>
        <dbReference type="EMBL" id="CAI2384014.1"/>
    </source>
</evidence>
<dbReference type="Proteomes" id="UP001295684">
    <property type="component" value="Unassembled WGS sequence"/>
</dbReference>
<organism evidence="3 4">
    <name type="scientific">Euplotes crassus</name>
    <dbReference type="NCBI Taxonomy" id="5936"/>
    <lineage>
        <taxon>Eukaryota</taxon>
        <taxon>Sar</taxon>
        <taxon>Alveolata</taxon>
        <taxon>Ciliophora</taxon>
        <taxon>Intramacronucleata</taxon>
        <taxon>Spirotrichea</taxon>
        <taxon>Hypotrichia</taxon>
        <taxon>Euplotida</taxon>
        <taxon>Euplotidae</taxon>
        <taxon>Moneuplotes</taxon>
    </lineage>
</organism>
<feature type="signal peptide" evidence="1">
    <location>
        <begin position="1"/>
        <end position="19"/>
    </location>
</feature>
<accession>A0AAD1Y3R9</accession>
<protein>
    <recommendedName>
        <fullName evidence="2">Granulins domain-containing protein</fullName>
    </recommendedName>
</protein>
<proteinExistence type="predicted"/>
<dbReference type="AlphaFoldDB" id="A0AAD1Y3R9"/>
<dbReference type="EMBL" id="CAMPGE010026320">
    <property type="protein sequence ID" value="CAI2384014.1"/>
    <property type="molecule type" value="Genomic_DNA"/>
</dbReference>
<keyword evidence="4" id="KW-1185">Reference proteome</keyword>
<evidence type="ECO:0000256" key="1">
    <source>
        <dbReference type="SAM" id="SignalP"/>
    </source>
</evidence>
<feature type="chain" id="PRO_5042288178" description="Granulins domain-containing protein" evidence="1">
    <location>
        <begin position="20"/>
        <end position="133"/>
    </location>
</feature>
<reference evidence="3" key="1">
    <citation type="submission" date="2023-07" db="EMBL/GenBank/DDBJ databases">
        <authorList>
            <consortium name="AG Swart"/>
            <person name="Singh M."/>
            <person name="Singh A."/>
            <person name="Seah K."/>
            <person name="Emmerich C."/>
        </authorList>
    </citation>
    <scope>NUCLEOTIDE SEQUENCE</scope>
    <source>
        <strain evidence="3">DP1</strain>
    </source>
</reference>
<dbReference type="Pfam" id="PF00396">
    <property type="entry name" value="Granulin"/>
    <property type="match status" value="1"/>
</dbReference>
<keyword evidence="1" id="KW-0732">Signal</keyword>
<feature type="domain" description="Granulins" evidence="2">
    <location>
        <begin position="65"/>
        <end position="97"/>
    </location>
</feature>
<name>A0AAD1Y3R9_EUPCR</name>
<evidence type="ECO:0000259" key="2">
    <source>
        <dbReference type="Pfam" id="PF00396"/>
    </source>
</evidence>
<dbReference type="InterPro" id="IPR000118">
    <property type="entry name" value="Granulin"/>
</dbReference>
<sequence length="133" mass="14806">MKFIVLLIVCVVLLQSTLASQCQNSNGQYCLPFQGCCDNREIVEARKEALGDNIPEDPKELEIVFKCCPYIRGTCCVQNMEFCCPEGTVCDDSVKRCANPSTMNSPNAVQRFLNEVQDPPMLRMTTSTVFGPI</sequence>
<comment type="caution">
    <text evidence="3">The sequence shown here is derived from an EMBL/GenBank/DDBJ whole genome shotgun (WGS) entry which is preliminary data.</text>
</comment>